<accession>A0A9D3BMF6</accession>
<dbReference type="EMBL" id="JAAVVJ010000010">
    <property type="protein sequence ID" value="KAF7213926.1"/>
    <property type="molecule type" value="Genomic_DNA"/>
</dbReference>
<keyword evidence="3 14" id="KW-0121">Carboxypeptidase</keyword>
<dbReference type="InterPro" id="IPR003146">
    <property type="entry name" value="M14A_act_pep"/>
</dbReference>
<dbReference type="GO" id="GO:0004181">
    <property type="term" value="F:metallocarboxypeptidase activity"/>
    <property type="evidence" value="ECO:0007669"/>
    <property type="project" value="InterPro"/>
</dbReference>
<evidence type="ECO:0000256" key="1">
    <source>
        <dbReference type="ARBA" id="ARBA00001947"/>
    </source>
</evidence>
<evidence type="ECO:0000313" key="15">
    <source>
        <dbReference type="Proteomes" id="UP000822369"/>
    </source>
</evidence>
<reference evidence="14" key="1">
    <citation type="submission" date="2020-03" db="EMBL/GenBank/DDBJ databases">
        <title>Intra-Species Differences in Population Size shape Life History and Genome Evolution.</title>
        <authorList>
            <person name="Willemsen D."/>
            <person name="Cui R."/>
            <person name="Valenzano D.R."/>
        </authorList>
    </citation>
    <scope>NUCLEOTIDE SEQUENCE</scope>
    <source>
        <strain evidence="14">GRZ</strain>
        <tissue evidence="14">Whole</tissue>
    </source>
</reference>
<evidence type="ECO:0000256" key="3">
    <source>
        <dbReference type="ARBA" id="ARBA00022645"/>
    </source>
</evidence>
<evidence type="ECO:0000256" key="9">
    <source>
        <dbReference type="ARBA" id="ARBA00023049"/>
    </source>
</evidence>
<keyword evidence="9" id="KW-0482">Metalloprotease</keyword>
<organism evidence="14 15">
    <name type="scientific">Nothobranchius furzeri</name>
    <name type="common">Turquoise killifish</name>
    <dbReference type="NCBI Taxonomy" id="105023"/>
    <lineage>
        <taxon>Eukaryota</taxon>
        <taxon>Metazoa</taxon>
        <taxon>Chordata</taxon>
        <taxon>Craniata</taxon>
        <taxon>Vertebrata</taxon>
        <taxon>Euteleostomi</taxon>
        <taxon>Actinopterygii</taxon>
        <taxon>Neopterygii</taxon>
        <taxon>Teleostei</taxon>
        <taxon>Neoteleostei</taxon>
        <taxon>Acanthomorphata</taxon>
        <taxon>Ovalentaria</taxon>
        <taxon>Atherinomorphae</taxon>
        <taxon>Cyprinodontiformes</taxon>
        <taxon>Nothobranchiidae</taxon>
        <taxon>Nothobranchius</taxon>
    </lineage>
</organism>
<dbReference type="OMA" id="HQHAREH"/>
<feature type="active site" description="Proton donor/acceptor" evidence="11">
    <location>
        <position position="398"/>
    </location>
</feature>
<evidence type="ECO:0000256" key="8">
    <source>
        <dbReference type="ARBA" id="ARBA00022833"/>
    </source>
</evidence>
<keyword evidence="8" id="KW-0862">Zinc</keyword>
<evidence type="ECO:0000256" key="2">
    <source>
        <dbReference type="ARBA" id="ARBA00005988"/>
    </source>
</evidence>
<dbReference type="GO" id="GO:0008270">
    <property type="term" value="F:zinc ion binding"/>
    <property type="evidence" value="ECO:0007669"/>
    <property type="project" value="InterPro"/>
</dbReference>
<evidence type="ECO:0000313" key="14">
    <source>
        <dbReference type="EMBL" id="KAF7213926.1"/>
    </source>
</evidence>
<dbReference type="CTD" id="57094"/>
<protein>
    <submittedName>
        <fullName evidence="14">Carboxypeptidase A6</fullName>
    </submittedName>
</protein>
<dbReference type="PROSITE" id="PS00133">
    <property type="entry name" value="CARBOXYPEPT_ZN_2"/>
    <property type="match status" value="1"/>
</dbReference>
<keyword evidence="4" id="KW-0645">Protease</keyword>
<dbReference type="PROSITE" id="PS52035">
    <property type="entry name" value="PEPTIDASE_M14"/>
    <property type="match status" value="1"/>
</dbReference>
<dbReference type="InterPro" id="IPR057246">
    <property type="entry name" value="CARBOXYPEPT_ZN_1"/>
</dbReference>
<dbReference type="GeneID" id="107382901"/>
<dbReference type="GO" id="GO:0006508">
    <property type="term" value="P:proteolysis"/>
    <property type="evidence" value="ECO:0007669"/>
    <property type="project" value="UniProtKB-KW"/>
</dbReference>
<proteinExistence type="inferred from homology"/>
<dbReference type="OrthoDB" id="3626597at2759"/>
<evidence type="ECO:0000256" key="6">
    <source>
        <dbReference type="ARBA" id="ARBA00022729"/>
    </source>
</evidence>
<name>A0A9D3BMF6_NOTFU</name>
<keyword evidence="6 12" id="KW-0732">Signal</keyword>
<feature type="domain" description="Peptidase M14" evidence="13">
    <location>
        <begin position="137"/>
        <end position="432"/>
    </location>
</feature>
<dbReference type="Proteomes" id="UP000822369">
    <property type="component" value="Chromosome 10"/>
</dbReference>
<evidence type="ECO:0000256" key="12">
    <source>
        <dbReference type="SAM" id="SignalP"/>
    </source>
</evidence>
<evidence type="ECO:0000259" key="13">
    <source>
        <dbReference type="PROSITE" id="PS52035"/>
    </source>
</evidence>
<evidence type="ECO:0000256" key="4">
    <source>
        <dbReference type="ARBA" id="ARBA00022670"/>
    </source>
</evidence>
<dbReference type="Pfam" id="PF02244">
    <property type="entry name" value="Propep_M14"/>
    <property type="match status" value="1"/>
</dbReference>
<feature type="signal peptide" evidence="12">
    <location>
        <begin position="1"/>
        <end position="29"/>
    </location>
</feature>
<dbReference type="PROSITE" id="PS00132">
    <property type="entry name" value="CARBOXYPEPT_ZN_1"/>
    <property type="match status" value="1"/>
</dbReference>
<dbReference type="PANTHER" id="PTHR11705:SF18">
    <property type="entry name" value="CARBOXYPEPTIDASE A6"/>
    <property type="match status" value="1"/>
</dbReference>
<sequence length="446" mass="51850">MALEHRRALRASVLLACVIICSNVPSVGGSLYNNRYAGDQVFRITPRNVEEVQVLKEILGHMKVDYWQPNSAVLIHQNATVDIHVKRNDTQVLHARLKQERIDYGVFISNLQREIEKQTGYRSSRRRRSESQYDYEVYHSLEEIQNWMFEMNRTHPDLVRMFSVGKSYEGRPLYVLQLGQRSRPQKKAIWMDCGVHAREWIGPAFCQWFVKEAISSYKYDLVTTRLLNQLSFYIMPVFNVDGYRFSWNTDRFWRKTRSKNHKFHCRGVDANRNWKVKWCNEGASSHPCDDTYCGAFPESEPEVKAVAKFLRKHKKRIKAYISIHAYAQMLLYPYSYKYATIPNFNCVESAAHSAVTALYSAYGVRYRYGPASTTLYVSSGSSIDWAYRNGIPYAFAFELRDTGHYGFLLPESLISPTCTETMRAVKAIASGLLKKCDTHKNRFTFI</sequence>
<dbReference type="InterPro" id="IPR057247">
    <property type="entry name" value="CARBOXYPEPT_ZN_2"/>
</dbReference>
<evidence type="ECO:0000256" key="10">
    <source>
        <dbReference type="ARBA" id="ARBA00023157"/>
    </source>
</evidence>
<gene>
    <name evidence="14" type="primary">cpa6</name>
    <name evidence="14" type="ORF">G4P62_008253</name>
</gene>
<dbReference type="Pfam" id="PF00246">
    <property type="entry name" value="Peptidase_M14"/>
    <property type="match status" value="1"/>
</dbReference>
<evidence type="ECO:0000256" key="11">
    <source>
        <dbReference type="PROSITE-ProRule" id="PRU01379"/>
    </source>
</evidence>
<dbReference type="AlphaFoldDB" id="A0A9D3BMF6"/>
<dbReference type="InterPro" id="IPR000834">
    <property type="entry name" value="Peptidase_M14"/>
</dbReference>
<evidence type="ECO:0000256" key="5">
    <source>
        <dbReference type="ARBA" id="ARBA00022723"/>
    </source>
</evidence>
<dbReference type="Gene3D" id="3.40.630.10">
    <property type="entry name" value="Zn peptidases"/>
    <property type="match status" value="1"/>
</dbReference>
<dbReference type="SUPFAM" id="SSF54897">
    <property type="entry name" value="Protease propeptides/inhibitors"/>
    <property type="match status" value="1"/>
</dbReference>
<dbReference type="SUPFAM" id="SSF53187">
    <property type="entry name" value="Zn-dependent exopeptidases"/>
    <property type="match status" value="1"/>
</dbReference>
<feature type="chain" id="PRO_5039337546" evidence="12">
    <location>
        <begin position="30"/>
        <end position="446"/>
    </location>
</feature>
<dbReference type="FunFam" id="3.30.70.340:FF:000002">
    <property type="entry name" value="Carboxypeptidase A"/>
    <property type="match status" value="1"/>
</dbReference>
<dbReference type="InterPro" id="IPR036990">
    <property type="entry name" value="M14A-like_propep"/>
</dbReference>
<dbReference type="SMART" id="SM00631">
    <property type="entry name" value="Zn_pept"/>
    <property type="match status" value="1"/>
</dbReference>
<comment type="cofactor">
    <cofactor evidence="1">
        <name>Zn(2+)</name>
        <dbReference type="ChEBI" id="CHEBI:29105"/>
    </cofactor>
</comment>
<dbReference type="RefSeq" id="XP_015810732.1">
    <property type="nucleotide sequence ID" value="XM_015955246.3"/>
</dbReference>
<dbReference type="Gene3D" id="3.30.70.340">
    <property type="entry name" value="Metallocarboxypeptidase-like"/>
    <property type="match status" value="1"/>
</dbReference>
<dbReference type="KEGG" id="nfu:107382901"/>
<dbReference type="FunFam" id="3.40.630.10:FF:000001">
    <property type="entry name" value="Carboxypeptidase B"/>
    <property type="match status" value="1"/>
</dbReference>
<dbReference type="PRINTS" id="PR00765">
    <property type="entry name" value="CRBOXYPTASEA"/>
</dbReference>
<keyword evidence="7" id="KW-0378">Hydrolase</keyword>
<comment type="caution">
    <text evidence="14">The sequence shown here is derived from an EMBL/GenBank/DDBJ whole genome shotgun (WGS) entry which is preliminary data.</text>
</comment>
<dbReference type="GO" id="GO:0005615">
    <property type="term" value="C:extracellular space"/>
    <property type="evidence" value="ECO:0007669"/>
    <property type="project" value="TreeGrafter"/>
</dbReference>
<dbReference type="PANTHER" id="PTHR11705">
    <property type="entry name" value="PROTEASE FAMILY M14 CARBOXYPEPTIDASE A,B"/>
    <property type="match status" value="1"/>
</dbReference>
<keyword evidence="10" id="KW-1015">Disulfide bond</keyword>
<evidence type="ECO:0000256" key="7">
    <source>
        <dbReference type="ARBA" id="ARBA00022801"/>
    </source>
</evidence>
<keyword evidence="5" id="KW-0479">Metal-binding</keyword>
<comment type="similarity">
    <text evidence="2 11">Belongs to the peptidase M14 family.</text>
</comment>